<feature type="compositionally biased region" description="Basic and acidic residues" evidence="1">
    <location>
        <begin position="30"/>
        <end position="47"/>
    </location>
</feature>
<dbReference type="Proteomes" id="UP000194236">
    <property type="component" value="Unassembled WGS sequence"/>
</dbReference>
<dbReference type="AlphaFoldDB" id="A0A1Y3BNT1"/>
<keyword evidence="3" id="KW-1185">Reference proteome</keyword>
<evidence type="ECO:0000313" key="3">
    <source>
        <dbReference type="Proteomes" id="UP000194236"/>
    </source>
</evidence>
<feature type="region of interest" description="Disordered" evidence="1">
    <location>
        <begin position="24"/>
        <end position="47"/>
    </location>
</feature>
<reference evidence="2 3" key="1">
    <citation type="submission" date="2017-03" db="EMBL/GenBank/DDBJ databases">
        <title>Genome Survey of Euroglyphus maynei.</title>
        <authorList>
            <person name="Arlian L.G."/>
            <person name="Morgan M.S."/>
            <person name="Rider S.D."/>
        </authorList>
    </citation>
    <scope>NUCLEOTIDE SEQUENCE [LARGE SCALE GENOMIC DNA]</scope>
    <source>
        <strain evidence="2">Arlian Lab</strain>
        <tissue evidence="2">Whole body</tissue>
    </source>
</reference>
<comment type="caution">
    <text evidence="2">The sequence shown here is derived from an EMBL/GenBank/DDBJ whole genome shotgun (WGS) entry which is preliminary data.</text>
</comment>
<accession>A0A1Y3BNT1</accession>
<dbReference type="EMBL" id="MUJZ01007577">
    <property type="protein sequence ID" value="OTF82621.1"/>
    <property type="molecule type" value="Genomic_DNA"/>
</dbReference>
<sequence>MRHMNWRQRLKRFFSRKDLSFEEDVDDQKDDTQGVKMSKEEMEKVEK</sequence>
<organism evidence="2 3">
    <name type="scientific">Euroglyphus maynei</name>
    <name type="common">Mayne's house dust mite</name>
    <dbReference type="NCBI Taxonomy" id="6958"/>
    <lineage>
        <taxon>Eukaryota</taxon>
        <taxon>Metazoa</taxon>
        <taxon>Ecdysozoa</taxon>
        <taxon>Arthropoda</taxon>
        <taxon>Chelicerata</taxon>
        <taxon>Arachnida</taxon>
        <taxon>Acari</taxon>
        <taxon>Acariformes</taxon>
        <taxon>Sarcoptiformes</taxon>
        <taxon>Astigmata</taxon>
        <taxon>Psoroptidia</taxon>
        <taxon>Analgoidea</taxon>
        <taxon>Pyroglyphidae</taxon>
        <taxon>Pyroglyphinae</taxon>
        <taxon>Euroglyphus</taxon>
    </lineage>
</organism>
<name>A0A1Y3BNT1_EURMA</name>
<protein>
    <submittedName>
        <fullName evidence="2">Uncharacterized protein</fullName>
    </submittedName>
</protein>
<proteinExistence type="predicted"/>
<feature type="non-terminal residue" evidence="2">
    <location>
        <position position="47"/>
    </location>
</feature>
<evidence type="ECO:0000256" key="1">
    <source>
        <dbReference type="SAM" id="MobiDB-lite"/>
    </source>
</evidence>
<evidence type="ECO:0000313" key="2">
    <source>
        <dbReference type="EMBL" id="OTF82621.1"/>
    </source>
</evidence>
<gene>
    <name evidence="2" type="ORF">BLA29_015413</name>
</gene>